<comment type="caution">
    <text evidence="6">The sequence shown here is derived from an EMBL/GenBank/DDBJ whole genome shotgun (WGS) entry which is preliminary data.</text>
</comment>
<name>A0A7Z7FQR8_9HYPH</name>
<dbReference type="PANTHER" id="PTHR47506:SF6">
    <property type="entry name" value="HTH-TYPE TRANSCRIPTIONAL REPRESSOR NEMR"/>
    <property type="match status" value="1"/>
</dbReference>
<dbReference type="InterPro" id="IPR009057">
    <property type="entry name" value="Homeodomain-like_sf"/>
</dbReference>
<dbReference type="EMBL" id="FNEW01000001">
    <property type="protein sequence ID" value="SDJ44507.1"/>
    <property type="molecule type" value="Genomic_DNA"/>
</dbReference>
<organism evidence="6 7">
    <name type="scientific">Agrobacterium fabrum</name>
    <dbReference type="NCBI Taxonomy" id="1176649"/>
    <lineage>
        <taxon>Bacteria</taxon>
        <taxon>Pseudomonadati</taxon>
        <taxon>Pseudomonadota</taxon>
        <taxon>Alphaproteobacteria</taxon>
        <taxon>Hyphomicrobiales</taxon>
        <taxon>Rhizobiaceae</taxon>
        <taxon>Rhizobium/Agrobacterium group</taxon>
        <taxon>Agrobacterium</taxon>
        <taxon>Agrobacterium tumefaciens complex</taxon>
    </lineage>
</organism>
<feature type="DNA-binding region" description="H-T-H motif" evidence="4">
    <location>
        <begin position="28"/>
        <end position="47"/>
    </location>
</feature>
<evidence type="ECO:0000256" key="4">
    <source>
        <dbReference type="PROSITE-ProRule" id="PRU00335"/>
    </source>
</evidence>
<gene>
    <name evidence="6" type="ORF">SAMN05428983_1696</name>
</gene>
<dbReference type="AlphaFoldDB" id="A0A7Z7FQR8"/>
<dbReference type="SUPFAM" id="SSF46689">
    <property type="entry name" value="Homeodomain-like"/>
    <property type="match status" value="1"/>
</dbReference>
<protein>
    <submittedName>
        <fullName evidence="6">Transcriptional regulator, TetR family</fullName>
    </submittedName>
</protein>
<dbReference type="InterPro" id="IPR011075">
    <property type="entry name" value="TetR_C"/>
</dbReference>
<dbReference type="GO" id="GO:0003677">
    <property type="term" value="F:DNA binding"/>
    <property type="evidence" value="ECO:0007669"/>
    <property type="project" value="UniProtKB-UniRule"/>
</dbReference>
<dbReference type="PROSITE" id="PS50977">
    <property type="entry name" value="HTH_TETR_2"/>
    <property type="match status" value="1"/>
</dbReference>
<accession>A0A7Z7FQR8</accession>
<dbReference type="PANTHER" id="PTHR47506">
    <property type="entry name" value="TRANSCRIPTIONAL REGULATORY PROTEIN"/>
    <property type="match status" value="1"/>
</dbReference>
<dbReference type="InterPro" id="IPR001647">
    <property type="entry name" value="HTH_TetR"/>
</dbReference>
<dbReference type="Pfam" id="PF00440">
    <property type="entry name" value="TetR_N"/>
    <property type="match status" value="1"/>
</dbReference>
<feature type="domain" description="HTH tetR-type" evidence="5">
    <location>
        <begin position="5"/>
        <end position="65"/>
    </location>
</feature>
<evidence type="ECO:0000313" key="6">
    <source>
        <dbReference type="EMBL" id="SDJ44507.1"/>
    </source>
</evidence>
<dbReference type="SUPFAM" id="SSF48498">
    <property type="entry name" value="Tetracyclin repressor-like, C-terminal domain"/>
    <property type="match status" value="1"/>
</dbReference>
<dbReference type="Proteomes" id="UP000198917">
    <property type="component" value="Unassembled WGS sequence"/>
</dbReference>
<dbReference type="Pfam" id="PF16925">
    <property type="entry name" value="TetR_C_13"/>
    <property type="match status" value="1"/>
</dbReference>
<keyword evidence="1" id="KW-0805">Transcription regulation</keyword>
<proteinExistence type="predicted"/>
<reference evidence="6 7" key="1">
    <citation type="submission" date="2016-10" db="EMBL/GenBank/DDBJ databases">
        <authorList>
            <person name="Varghese N."/>
            <person name="Submissions S."/>
        </authorList>
    </citation>
    <scope>NUCLEOTIDE SEQUENCE [LARGE SCALE GENOMIC DNA]</scope>
    <source>
        <strain evidence="6 7">PDC82</strain>
    </source>
</reference>
<evidence type="ECO:0000256" key="3">
    <source>
        <dbReference type="ARBA" id="ARBA00023163"/>
    </source>
</evidence>
<evidence type="ECO:0000259" key="5">
    <source>
        <dbReference type="PROSITE" id="PS50977"/>
    </source>
</evidence>
<keyword evidence="3" id="KW-0804">Transcription</keyword>
<dbReference type="Gene3D" id="1.10.357.10">
    <property type="entry name" value="Tetracycline Repressor, domain 2"/>
    <property type="match status" value="1"/>
</dbReference>
<sequence>MSGQSATRTRLISEGMRQLLAYGYEGVGIGPILKEVDVPKGSFYYFFASKDDFVVAVIEAYEQKYAHIRERLFSDTSLRALQRLSVYFETLELELKQYGPYAGCLYGVIAQTSAGRSALVRDALAISFGRWETSIRELLTQAQYEDDVADDEDVSDLCACIIEAYEGALIRVKATGDIAAFTRFRIKGLQRLIANMQHNDRVVSEDGR</sequence>
<dbReference type="InterPro" id="IPR036271">
    <property type="entry name" value="Tet_transcr_reg_TetR-rel_C_sf"/>
</dbReference>
<evidence type="ECO:0000313" key="7">
    <source>
        <dbReference type="Proteomes" id="UP000198917"/>
    </source>
</evidence>
<evidence type="ECO:0000256" key="1">
    <source>
        <dbReference type="ARBA" id="ARBA00023015"/>
    </source>
</evidence>
<evidence type="ECO:0000256" key="2">
    <source>
        <dbReference type="ARBA" id="ARBA00023125"/>
    </source>
</evidence>
<keyword evidence="2 4" id="KW-0238">DNA-binding</keyword>